<evidence type="ECO:0000313" key="4">
    <source>
        <dbReference type="Proteomes" id="UP000236742"/>
    </source>
</evidence>
<evidence type="ECO:0000259" key="2">
    <source>
        <dbReference type="PROSITE" id="PS50110"/>
    </source>
</evidence>
<evidence type="ECO:0000256" key="1">
    <source>
        <dbReference type="PROSITE-ProRule" id="PRU00169"/>
    </source>
</evidence>
<accession>A0A1H5YLM6</accession>
<organism evidence="3 4">
    <name type="scientific">Jhaorihella thermophila</name>
    <dbReference type="NCBI Taxonomy" id="488547"/>
    <lineage>
        <taxon>Bacteria</taxon>
        <taxon>Pseudomonadati</taxon>
        <taxon>Pseudomonadota</taxon>
        <taxon>Alphaproteobacteria</taxon>
        <taxon>Rhodobacterales</taxon>
        <taxon>Paracoccaceae</taxon>
        <taxon>Jhaorihella</taxon>
    </lineage>
</organism>
<dbReference type="RefSeq" id="WP_104009093.1">
    <property type="nucleotide sequence ID" value="NZ_FNVD01000020.1"/>
</dbReference>
<dbReference type="GO" id="GO:0000160">
    <property type="term" value="P:phosphorelay signal transduction system"/>
    <property type="evidence" value="ECO:0007669"/>
    <property type="project" value="InterPro"/>
</dbReference>
<dbReference type="InterPro" id="IPR011006">
    <property type="entry name" value="CheY-like_superfamily"/>
</dbReference>
<dbReference type="InterPro" id="IPR001789">
    <property type="entry name" value="Sig_transdc_resp-reg_receiver"/>
</dbReference>
<dbReference type="AlphaFoldDB" id="A0A1H5YLM6"/>
<dbReference type="Proteomes" id="UP000236742">
    <property type="component" value="Unassembled WGS sequence"/>
</dbReference>
<comment type="caution">
    <text evidence="1">Lacks conserved residue(s) required for the propagation of feature annotation.</text>
</comment>
<dbReference type="OrthoDB" id="9814495at2"/>
<reference evidence="3 4" key="1">
    <citation type="submission" date="2016-10" db="EMBL/GenBank/DDBJ databases">
        <authorList>
            <person name="de Groot N.N."/>
        </authorList>
    </citation>
    <scope>NUCLEOTIDE SEQUENCE [LARGE SCALE GENOMIC DNA]</scope>
    <source>
        <strain evidence="3 4">DSM 23413</strain>
    </source>
</reference>
<dbReference type="EMBL" id="FNVD01000020">
    <property type="protein sequence ID" value="SEG24978.1"/>
    <property type="molecule type" value="Genomic_DNA"/>
</dbReference>
<keyword evidence="4" id="KW-1185">Reference proteome</keyword>
<dbReference type="PROSITE" id="PS50110">
    <property type="entry name" value="RESPONSE_REGULATORY"/>
    <property type="match status" value="1"/>
</dbReference>
<proteinExistence type="predicted"/>
<dbReference type="Gene3D" id="3.40.50.2300">
    <property type="match status" value="1"/>
</dbReference>
<dbReference type="SUPFAM" id="SSF52172">
    <property type="entry name" value="CheY-like"/>
    <property type="match status" value="1"/>
</dbReference>
<protein>
    <submittedName>
        <fullName evidence="3">Response regulator receiver domain-containing protein</fullName>
    </submittedName>
</protein>
<evidence type="ECO:0000313" key="3">
    <source>
        <dbReference type="EMBL" id="SEG24978.1"/>
    </source>
</evidence>
<sequence length="94" mass="10218">MTAARRIKAAGTAARIAFLTVSEDDRHVAEAVGIGATGYILKGVSADRLRQILRGVSRGEAHFSPAVARHVLEIMRPGAQAEKRPIDELTRREE</sequence>
<feature type="domain" description="Response regulatory" evidence="2">
    <location>
        <begin position="1"/>
        <end position="57"/>
    </location>
</feature>
<name>A0A1H5YLM6_9RHOB</name>
<gene>
    <name evidence="3" type="ORF">SAMN05421751_12028</name>
</gene>